<feature type="region of interest" description="Disordered" evidence="1">
    <location>
        <begin position="1"/>
        <end position="55"/>
    </location>
</feature>
<organism evidence="2 3">
    <name type="scientific">Methylobacterium longum</name>
    <dbReference type="NCBI Taxonomy" id="767694"/>
    <lineage>
        <taxon>Bacteria</taxon>
        <taxon>Pseudomonadati</taxon>
        <taxon>Pseudomonadota</taxon>
        <taxon>Alphaproteobacteria</taxon>
        <taxon>Hyphomicrobiales</taxon>
        <taxon>Methylobacteriaceae</taxon>
        <taxon>Methylobacterium</taxon>
    </lineage>
</organism>
<gene>
    <name evidence="2" type="ORF">QWZ18_14415</name>
</gene>
<reference evidence="3" key="1">
    <citation type="journal article" date="2019" name="Int. J. Syst. Evol. Microbiol.">
        <title>The Global Catalogue of Microorganisms (GCM) 10K type strain sequencing project: providing services to taxonomists for standard genome sequencing and annotation.</title>
        <authorList>
            <consortium name="The Broad Institute Genomics Platform"/>
            <consortium name="The Broad Institute Genome Sequencing Center for Infectious Disease"/>
            <person name="Wu L."/>
            <person name="Ma J."/>
        </authorList>
    </citation>
    <scope>NUCLEOTIDE SEQUENCE [LARGE SCALE GENOMIC DNA]</scope>
    <source>
        <strain evidence="3">CECT 7806</strain>
    </source>
</reference>
<dbReference type="EMBL" id="JAUFPT010000046">
    <property type="protein sequence ID" value="MDN3571815.1"/>
    <property type="molecule type" value="Genomic_DNA"/>
</dbReference>
<name>A0ABT8APY5_9HYPH</name>
<dbReference type="RefSeq" id="WP_238291864.1">
    <property type="nucleotide sequence ID" value="NZ_BPQS01000046.1"/>
</dbReference>
<protein>
    <submittedName>
        <fullName evidence="2">Uncharacterized protein</fullName>
    </submittedName>
</protein>
<proteinExistence type="predicted"/>
<comment type="caution">
    <text evidence="2">The sequence shown here is derived from an EMBL/GenBank/DDBJ whole genome shotgun (WGS) entry which is preliminary data.</text>
</comment>
<evidence type="ECO:0000313" key="3">
    <source>
        <dbReference type="Proteomes" id="UP001244297"/>
    </source>
</evidence>
<keyword evidence="3" id="KW-1185">Reference proteome</keyword>
<evidence type="ECO:0000256" key="1">
    <source>
        <dbReference type="SAM" id="MobiDB-lite"/>
    </source>
</evidence>
<sequence>MIGESKEGAVDPRQLRSSDVEVDRYRAERQRPKTVTRPPTDKMARPAAGRGYETK</sequence>
<feature type="compositionally biased region" description="Basic and acidic residues" evidence="1">
    <location>
        <begin position="1"/>
        <end position="31"/>
    </location>
</feature>
<evidence type="ECO:0000313" key="2">
    <source>
        <dbReference type="EMBL" id="MDN3571815.1"/>
    </source>
</evidence>
<accession>A0ABT8APY5</accession>
<dbReference type="Proteomes" id="UP001244297">
    <property type="component" value="Unassembled WGS sequence"/>
</dbReference>